<protein>
    <recommendedName>
        <fullName evidence="1">PiggyBac transposable element-derived protein domain-containing protein</fullName>
    </recommendedName>
</protein>
<gene>
    <name evidence="2" type="ORF">PR048_013869</name>
</gene>
<dbReference type="EMBL" id="JARBHB010000004">
    <property type="protein sequence ID" value="KAJ8887651.1"/>
    <property type="molecule type" value="Genomic_DNA"/>
</dbReference>
<feature type="domain" description="PiggyBac transposable element-derived protein" evidence="1">
    <location>
        <begin position="8"/>
        <end position="66"/>
    </location>
</feature>
<dbReference type="PANTHER" id="PTHR47272">
    <property type="entry name" value="DDE_TNP_1_7 DOMAIN-CONTAINING PROTEIN"/>
    <property type="match status" value="1"/>
</dbReference>
<dbReference type="Proteomes" id="UP001159363">
    <property type="component" value="Chromosome X"/>
</dbReference>
<sequence length="144" mass="16919">MSEDSIENWLQTEVSCPRVVQTYDKFMGDVDLLDGLVSYYRIKIRSKKYYHRLIFHFINMAVVNSWLTYRENCSKNSIPKKFTMDLLEFKSEIHEALRMQGKDLQKNRGCPSADRIDAEFEKKKLRGPVKPIPCFTSRHNGNGH</sequence>
<evidence type="ECO:0000313" key="3">
    <source>
        <dbReference type="Proteomes" id="UP001159363"/>
    </source>
</evidence>
<accession>A0ABQ9HTH8</accession>
<proteinExistence type="predicted"/>
<dbReference type="Pfam" id="PF13843">
    <property type="entry name" value="DDE_Tnp_1_7"/>
    <property type="match status" value="1"/>
</dbReference>
<dbReference type="PANTHER" id="PTHR47272:SF1">
    <property type="entry name" value="PIGGYBAC TRANSPOSABLE ELEMENT-DERIVED PROTEIN 3-LIKE"/>
    <property type="match status" value="1"/>
</dbReference>
<organism evidence="2 3">
    <name type="scientific">Dryococelus australis</name>
    <dbReference type="NCBI Taxonomy" id="614101"/>
    <lineage>
        <taxon>Eukaryota</taxon>
        <taxon>Metazoa</taxon>
        <taxon>Ecdysozoa</taxon>
        <taxon>Arthropoda</taxon>
        <taxon>Hexapoda</taxon>
        <taxon>Insecta</taxon>
        <taxon>Pterygota</taxon>
        <taxon>Neoptera</taxon>
        <taxon>Polyneoptera</taxon>
        <taxon>Phasmatodea</taxon>
        <taxon>Verophasmatodea</taxon>
        <taxon>Anareolatae</taxon>
        <taxon>Phasmatidae</taxon>
        <taxon>Eurycanthinae</taxon>
        <taxon>Dryococelus</taxon>
    </lineage>
</organism>
<evidence type="ECO:0000259" key="1">
    <source>
        <dbReference type="Pfam" id="PF13843"/>
    </source>
</evidence>
<evidence type="ECO:0000313" key="2">
    <source>
        <dbReference type="EMBL" id="KAJ8887651.1"/>
    </source>
</evidence>
<keyword evidence="3" id="KW-1185">Reference proteome</keyword>
<dbReference type="InterPro" id="IPR029526">
    <property type="entry name" value="PGBD"/>
</dbReference>
<comment type="caution">
    <text evidence="2">The sequence shown here is derived from an EMBL/GenBank/DDBJ whole genome shotgun (WGS) entry which is preliminary data.</text>
</comment>
<reference evidence="2 3" key="1">
    <citation type="submission" date="2023-02" db="EMBL/GenBank/DDBJ databases">
        <title>LHISI_Scaffold_Assembly.</title>
        <authorList>
            <person name="Stuart O.P."/>
            <person name="Cleave R."/>
            <person name="Magrath M.J.L."/>
            <person name="Mikheyev A.S."/>
        </authorList>
    </citation>
    <scope>NUCLEOTIDE SEQUENCE [LARGE SCALE GENOMIC DNA]</scope>
    <source>
        <strain evidence="2">Daus_M_001</strain>
        <tissue evidence="2">Leg muscle</tissue>
    </source>
</reference>
<name>A0ABQ9HTH8_9NEOP</name>